<keyword evidence="2" id="KW-0614">Plasmid</keyword>
<feature type="compositionally biased region" description="Basic residues" evidence="1">
    <location>
        <begin position="582"/>
        <end position="592"/>
    </location>
</feature>
<protein>
    <recommendedName>
        <fullName evidence="4">MobA/MobL protein domain-containing protein</fullName>
    </recommendedName>
</protein>
<feature type="region of interest" description="Disordered" evidence="1">
    <location>
        <begin position="31"/>
        <end position="54"/>
    </location>
</feature>
<comment type="caution">
    <text evidence="2">The sequence shown here is derived from an EMBL/GenBank/DDBJ whole genome shotgun (WGS) entry which is preliminary data.</text>
</comment>
<feature type="compositionally biased region" description="Low complexity" evidence="1">
    <location>
        <begin position="524"/>
        <end position="545"/>
    </location>
</feature>
<feature type="region of interest" description="Disordered" evidence="1">
    <location>
        <begin position="454"/>
        <end position="497"/>
    </location>
</feature>
<sequence length="592" mass="63915">MPELDDEHRAGHLDERDLRRVLTRPFRIRRGGAAVARRPPKRAPSGRKASGRVGLVHGWPTRTTTIKVEPARRGGALARYTHRLHAASDRDAEDLETSSADGAGIAAFERTIAGVEAAIAAAGDAVPRDRRAAAYGLVIDLPYDGDPEYRAAVMRTVAAWFESRGHRAEWAVHSRSARNGDYPHGHLVVAAGADGTRPIDGGDVMKNFRRHVAETVNQLYAERFHRRLPIEFHGGTLRDTGITRPPRPDIPRGLWHAREAARDHAAVQRPVPQRTAALAAAADRIEAAWARDVAAGRLPEPQGLARRRWRTEQREGWLAFATRLSARQADLRRQLTEREATLEAERASHRGALTRARVQGEFDGQRWFVRSCVVPNLPPDVAAQYHGAPPPEARDAGRWLAERLVQARDDGRLAERLRQENQALRQDLATARDKAAGSGRGIAALAGRALGFLRGGTAPRDVRDESATAEAGDPGVWTPPPPEPVPPASATPSALGAAWTRHDAEYRHPGVLFPLPAHPPSPPVSAAEPAPSPAVTAPAPAASPEPDADRGRGHAADGTGPPRPPPGPVDPCPPSGGVPAPPRRRSRGQGRE</sequence>
<dbReference type="EMBL" id="POWG01000065">
    <property type="protein sequence ID" value="PNQ95032.1"/>
    <property type="molecule type" value="Genomic_DNA"/>
</dbReference>
<name>A0A2K1FR66_9PROT</name>
<dbReference type="Proteomes" id="UP000236268">
    <property type="component" value="Unassembled WGS sequence"/>
</dbReference>
<evidence type="ECO:0000256" key="1">
    <source>
        <dbReference type="SAM" id="MobiDB-lite"/>
    </source>
</evidence>
<proteinExistence type="predicted"/>
<gene>
    <name evidence="2" type="ORF">C1S70_31160</name>
</gene>
<organism evidence="2 3">
    <name type="scientific">Azospirillum argentinense</name>
    <dbReference type="NCBI Taxonomy" id="2970906"/>
    <lineage>
        <taxon>Bacteria</taxon>
        <taxon>Pseudomonadati</taxon>
        <taxon>Pseudomonadota</taxon>
        <taxon>Alphaproteobacteria</taxon>
        <taxon>Rhodospirillales</taxon>
        <taxon>Azospirillaceae</taxon>
        <taxon>Azospirillum</taxon>
    </lineage>
</organism>
<dbReference type="AlphaFoldDB" id="A0A2K1FR66"/>
<evidence type="ECO:0008006" key="4">
    <source>
        <dbReference type="Google" id="ProtNLM"/>
    </source>
</evidence>
<dbReference type="Gene3D" id="3.30.930.30">
    <property type="match status" value="1"/>
</dbReference>
<feature type="region of interest" description="Disordered" evidence="1">
    <location>
        <begin position="510"/>
        <end position="592"/>
    </location>
</feature>
<reference evidence="2 3" key="1">
    <citation type="submission" date="2018-01" db="EMBL/GenBank/DDBJ databases">
        <title>Whole genome sequence of Azospirillum brasilense REC3 isolated from strawberry roots.</title>
        <authorList>
            <person name="Fontana C.A."/>
            <person name="Salazar S.M."/>
            <person name="Bassi D."/>
            <person name="Puglisi E."/>
            <person name="Lovaisa N.C."/>
            <person name="Toffoli L.M."/>
            <person name="Pedraza R."/>
            <person name="Cocconcelli P.S."/>
        </authorList>
    </citation>
    <scope>NUCLEOTIDE SEQUENCE [LARGE SCALE GENOMIC DNA]</scope>
    <source>
        <strain evidence="2 3">REC3</strain>
        <plasmid evidence="2">p45unnamed</plasmid>
    </source>
</reference>
<evidence type="ECO:0000313" key="2">
    <source>
        <dbReference type="EMBL" id="PNQ95032.1"/>
    </source>
</evidence>
<evidence type="ECO:0000313" key="3">
    <source>
        <dbReference type="Proteomes" id="UP000236268"/>
    </source>
</evidence>
<geneLocation type="plasmid" evidence="2">
    <name>p45unnamed</name>
</geneLocation>
<feature type="compositionally biased region" description="Pro residues" evidence="1">
    <location>
        <begin position="561"/>
        <end position="581"/>
    </location>
</feature>
<dbReference type="RefSeq" id="WP_103041685.1">
    <property type="nucleotide sequence ID" value="NZ_POWG01000065.1"/>
</dbReference>
<accession>A0A2K1FR66</accession>
<feature type="compositionally biased region" description="Pro residues" evidence="1">
    <location>
        <begin position="477"/>
        <end position="489"/>
    </location>
</feature>